<evidence type="ECO:0000313" key="6">
    <source>
        <dbReference type="Proteomes" id="UP000318833"/>
    </source>
</evidence>
<accession>A0A554VPM4</accession>
<feature type="domain" description="AAA+ ATPase" evidence="4">
    <location>
        <begin position="233"/>
        <end position="365"/>
    </location>
</feature>
<protein>
    <submittedName>
        <fullName evidence="5">ATP-binding protein</fullName>
    </submittedName>
</protein>
<dbReference type="RefSeq" id="WP_143915700.1">
    <property type="nucleotide sequence ID" value="NZ_CANLVC010000010.1"/>
</dbReference>
<comment type="similarity">
    <text evidence="1">Belongs to the AAA ATPase family.</text>
</comment>
<dbReference type="CDD" id="cd19481">
    <property type="entry name" value="RecA-like_protease"/>
    <property type="match status" value="1"/>
</dbReference>
<dbReference type="GO" id="GO:0016887">
    <property type="term" value="F:ATP hydrolysis activity"/>
    <property type="evidence" value="ECO:0007669"/>
    <property type="project" value="InterPro"/>
</dbReference>
<proteinExistence type="inferred from homology"/>
<keyword evidence="6" id="KW-1185">Reference proteome</keyword>
<organism evidence="5 6">
    <name type="scientific">Aquimarina algiphila</name>
    <dbReference type="NCBI Taxonomy" id="2047982"/>
    <lineage>
        <taxon>Bacteria</taxon>
        <taxon>Pseudomonadati</taxon>
        <taxon>Bacteroidota</taxon>
        <taxon>Flavobacteriia</taxon>
        <taxon>Flavobacteriales</taxon>
        <taxon>Flavobacteriaceae</taxon>
        <taxon>Aquimarina</taxon>
    </lineage>
</organism>
<dbReference type="InterPro" id="IPR003959">
    <property type="entry name" value="ATPase_AAA_core"/>
</dbReference>
<evidence type="ECO:0000256" key="2">
    <source>
        <dbReference type="ARBA" id="ARBA00022741"/>
    </source>
</evidence>
<sequence length="442" mass="50608">MITTEINTSLEYALTGLKTLLLSSLKSFETNERLELESWDITSWSASLLPHLPVKKISDEELVIITLALAPHIRPHYFDRLIQSVYPNGGGFPHLGGIRGKGHRGFLPSGETALFLLAGENLEYRFRIQQLFSPEHWFAKKQVIRLAEPERNEPAMSGQLILDQEFIDKITLGRITSPSFSTEFPAAKITTEQHWNDLILPSSTSLQIQDILIWLKYKHALFEGLEMRKKLKPGYRALFHGPPGTGKTLTANLLGKHTNRDVYRVDLSSVVSKYIGETEKNLANLFNKAENKDWILFFDEADALFGRRTQVQNSHDRYANQEVAYLLQRVETYKGLIILASNFRSNIDEAFVRRFQSIIHFPMPRTQERLSLWQNAFPNKLILDKDIDLKQLAQKFELTGADIMNVVQYVCLNVLAKESHVISYKDITEGIKREFVKSGKFS</sequence>
<dbReference type="PANTHER" id="PTHR23073">
    <property type="entry name" value="26S PROTEASOME REGULATORY SUBUNIT"/>
    <property type="match status" value="1"/>
</dbReference>
<evidence type="ECO:0000259" key="4">
    <source>
        <dbReference type="SMART" id="SM00382"/>
    </source>
</evidence>
<dbReference type="SMART" id="SM00382">
    <property type="entry name" value="AAA"/>
    <property type="match status" value="1"/>
</dbReference>
<dbReference type="Gene3D" id="1.10.8.60">
    <property type="match status" value="1"/>
</dbReference>
<keyword evidence="3 5" id="KW-0067">ATP-binding</keyword>
<gene>
    <name evidence="5" type="ORF">FOF46_05125</name>
</gene>
<name>A0A554VPM4_9FLAO</name>
<evidence type="ECO:0000256" key="3">
    <source>
        <dbReference type="ARBA" id="ARBA00022840"/>
    </source>
</evidence>
<dbReference type="Gene3D" id="3.40.50.300">
    <property type="entry name" value="P-loop containing nucleotide triphosphate hydrolases"/>
    <property type="match status" value="1"/>
</dbReference>
<comment type="caution">
    <text evidence="5">The sequence shown here is derived from an EMBL/GenBank/DDBJ whole genome shotgun (WGS) entry which is preliminary data.</text>
</comment>
<dbReference type="EMBL" id="VLNR01000007">
    <property type="protein sequence ID" value="TSE10420.1"/>
    <property type="molecule type" value="Genomic_DNA"/>
</dbReference>
<reference evidence="5 6" key="1">
    <citation type="submission" date="2019-07" db="EMBL/GenBank/DDBJ databases">
        <title>The draft genome sequence of Aquimarina algiphila M91.</title>
        <authorList>
            <person name="Meng X."/>
        </authorList>
    </citation>
    <scope>NUCLEOTIDE SEQUENCE [LARGE SCALE GENOMIC DNA]</scope>
    <source>
        <strain evidence="5 6">M91</strain>
    </source>
</reference>
<keyword evidence="2" id="KW-0547">Nucleotide-binding</keyword>
<dbReference type="SUPFAM" id="SSF52540">
    <property type="entry name" value="P-loop containing nucleoside triphosphate hydrolases"/>
    <property type="match status" value="1"/>
</dbReference>
<dbReference type="InterPro" id="IPR003593">
    <property type="entry name" value="AAA+_ATPase"/>
</dbReference>
<dbReference type="GO" id="GO:0005524">
    <property type="term" value="F:ATP binding"/>
    <property type="evidence" value="ECO:0007669"/>
    <property type="project" value="UniProtKB-KW"/>
</dbReference>
<dbReference type="Proteomes" id="UP000318833">
    <property type="component" value="Unassembled WGS sequence"/>
</dbReference>
<dbReference type="AlphaFoldDB" id="A0A554VPM4"/>
<dbReference type="InterPro" id="IPR050221">
    <property type="entry name" value="26S_Proteasome_ATPase"/>
</dbReference>
<evidence type="ECO:0000256" key="1">
    <source>
        <dbReference type="ARBA" id="ARBA00006914"/>
    </source>
</evidence>
<dbReference type="OrthoDB" id="7438987at2"/>
<dbReference type="Pfam" id="PF00004">
    <property type="entry name" value="AAA"/>
    <property type="match status" value="1"/>
</dbReference>
<dbReference type="InterPro" id="IPR027417">
    <property type="entry name" value="P-loop_NTPase"/>
</dbReference>
<evidence type="ECO:0000313" key="5">
    <source>
        <dbReference type="EMBL" id="TSE10420.1"/>
    </source>
</evidence>